<feature type="domain" description="RRM" evidence="7">
    <location>
        <begin position="9"/>
        <end position="84"/>
    </location>
</feature>
<evidence type="ECO:0000313" key="8">
    <source>
        <dbReference type="EMBL" id="KAJ1959053.1"/>
    </source>
</evidence>
<keyword evidence="2" id="KW-0507">mRNA processing</keyword>
<dbReference type="GO" id="GO:0005634">
    <property type="term" value="C:nucleus"/>
    <property type="evidence" value="ECO:0007669"/>
    <property type="project" value="UniProtKB-SubCell"/>
</dbReference>
<dbReference type="SUPFAM" id="SSF54928">
    <property type="entry name" value="RNA-binding domain, RBD"/>
    <property type="match status" value="1"/>
</dbReference>
<dbReference type="Proteomes" id="UP001150925">
    <property type="component" value="Unassembled WGS sequence"/>
</dbReference>
<dbReference type="Pfam" id="PF00076">
    <property type="entry name" value="RRM_1"/>
    <property type="match status" value="1"/>
</dbReference>
<dbReference type="PANTHER" id="PTHR23003">
    <property type="entry name" value="RNA RECOGNITION MOTIF RRM DOMAIN CONTAINING PROTEIN"/>
    <property type="match status" value="1"/>
</dbReference>
<sequence length="112" mass="12979">VRLAPEVNRILFVRNLPFKVTSDDLYDLFGRYGAIRQIRIGNAPDTKGTAFVVYEDIFDAKTACDHLQGFNLLGRYLIVLYYQPKKLHRKLEIAKKSEEIRELKSQYGIEDA</sequence>
<dbReference type="SMART" id="SM00360">
    <property type="entry name" value="RRM"/>
    <property type="match status" value="1"/>
</dbReference>
<feature type="non-terminal residue" evidence="8">
    <location>
        <position position="112"/>
    </location>
</feature>
<keyword evidence="3 6" id="KW-0694">RNA-binding</keyword>
<dbReference type="AlphaFoldDB" id="A0A9W8E0B1"/>
<dbReference type="CDD" id="cd12241">
    <property type="entry name" value="RRM_SF3B14"/>
    <property type="match status" value="1"/>
</dbReference>
<dbReference type="GO" id="GO:0003729">
    <property type="term" value="F:mRNA binding"/>
    <property type="evidence" value="ECO:0007669"/>
    <property type="project" value="TreeGrafter"/>
</dbReference>
<evidence type="ECO:0000256" key="5">
    <source>
        <dbReference type="ARBA" id="ARBA00023242"/>
    </source>
</evidence>
<name>A0A9W8E0B1_9FUNG</name>
<dbReference type="InterPro" id="IPR012677">
    <property type="entry name" value="Nucleotide-bd_a/b_plait_sf"/>
</dbReference>
<keyword evidence="4" id="KW-0508">mRNA splicing</keyword>
<evidence type="ECO:0000256" key="4">
    <source>
        <dbReference type="ARBA" id="ARBA00023187"/>
    </source>
</evidence>
<dbReference type="InterPro" id="IPR050374">
    <property type="entry name" value="RRT5_SRSF_SR"/>
</dbReference>
<dbReference type="FunFam" id="3.30.70.330:FF:000286">
    <property type="entry name" value="Putative pre-mRNA branch site protein p14"/>
    <property type="match status" value="1"/>
</dbReference>
<comment type="caution">
    <text evidence="8">The sequence shown here is derived from an EMBL/GenBank/DDBJ whole genome shotgun (WGS) entry which is preliminary data.</text>
</comment>
<evidence type="ECO:0000256" key="6">
    <source>
        <dbReference type="PROSITE-ProRule" id="PRU00176"/>
    </source>
</evidence>
<dbReference type="OrthoDB" id="275748at2759"/>
<organism evidence="8 9">
    <name type="scientific">Dispira parvispora</name>
    <dbReference type="NCBI Taxonomy" id="1520584"/>
    <lineage>
        <taxon>Eukaryota</taxon>
        <taxon>Fungi</taxon>
        <taxon>Fungi incertae sedis</taxon>
        <taxon>Zoopagomycota</taxon>
        <taxon>Kickxellomycotina</taxon>
        <taxon>Dimargaritomycetes</taxon>
        <taxon>Dimargaritales</taxon>
        <taxon>Dimargaritaceae</taxon>
        <taxon>Dispira</taxon>
    </lineage>
</organism>
<evidence type="ECO:0000256" key="2">
    <source>
        <dbReference type="ARBA" id="ARBA00022664"/>
    </source>
</evidence>
<dbReference type="Gene3D" id="3.30.70.330">
    <property type="match status" value="1"/>
</dbReference>
<keyword evidence="9" id="KW-1185">Reference proteome</keyword>
<dbReference type="InterPro" id="IPR035979">
    <property type="entry name" value="RBD_domain_sf"/>
</dbReference>
<evidence type="ECO:0000313" key="9">
    <source>
        <dbReference type="Proteomes" id="UP001150925"/>
    </source>
</evidence>
<protein>
    <submittedName>
        <fullName evidence="8">Splicing factor 3B subunit 6</fullName>
    </submittedName>
</protein>
<dbReference type="EMBL" id="JANBPY010001693">
    <property type="protein sequence ID" value="KAJ1959053.1"/>
    <property type="molecule type" value="Genomic_DNA"/>
</dbReference>
<comment type="subcellular location">
    <subcellularLocation>
        <location evidence="1">Nucleus</location>
    </subcellularLocation>
</comment>
<evidence type="ECO:0000256" key="3">
    <source>
        <dbReference type="ARBA" id="ARBA00022884"/>
    </source>
</evidence>
<keyword evidence="5" id="KW-0539">Nucleus</keyword>
<accession>A0A9W8E0B1</accession>
<dbReference type="GO" id="GO:0006397">
    <property type="term" value="P:mRNA processing"/>
    <property type="evidence" value="ECO:0007669"/>
    <property type="project" value="UniProtKB-KW"/>
</dbReference>
<dbReference type="PROSITE" id="PS50102">
    <property type="entry name" value="RRM"/>
    <property type="match status" value="1"/>
</dbReference>
<proteinExistence type="predicted"/>
<dbReference type="GO" id="GO:0008380">
    <property type="term" value="P:RNA splicing"/>
    <property type="evidence" value="ECO:0007669"/>
    <property type="project" value="UniProtKB-KW"/>
</dbReference>
<evidence type="ECO:0000259" key="7">
    <source>
        <dbReference type="PROSITE" id="PS50102"/>
    </source>
</evidence>
<evidence type="ECO:0000256" key="1">
    <source>
        <dbReference type="ARBA" id="ARBA00004123"/>
    </source>
</evidence>
<dbReference type="InterPro" id="IPR000504">
    <property type="entry name" value="RRM_dom"/>
</dbReference>
<dbReference type="InterPro" id="IPR034150">
    <property type="entry name" value="SF3B6_RRM"/>
</dbReference>
<reference evidence="8" key="1">
    <citation type="submission" date="2022-07" db="EMBL/GenBank/DDBJ databases">
        <title>Phylogenomic reconstructions and comparative analyses of Kickxellomycotina fungi.</title>
        <authorList>
            <person name="Reynolds N.K."/>
            <person name="Stajich J.E."/>
            <person name="Barry K."/>
            <person name="Grigoriev I.V."/>
            <person name="Crous P."/>
            <person name="Smith M.E."/>
        </authorList>
    </citation>
    <scope>NUCLEOTIDE SEQUENCE</scope>
    <source>
        <strain evidence="8">RSA 1196</strain>
    </source>
</reference>
<dbReference type="GO" id="GO:0005737">
    <property type="term" value="C:cytoplasm"/>
    <property type="evidence" value="ECO:0007669"/>
    <property type="project" value="TreeGrafter"/>
</dbReference>
<gene>
    <name evidence="8" type="primary">SF3B6</name>
    <name evidence="8" type="ORF">IWQ62_004768</name>
</gene>